<accession>A0AAU9MYT4</accession>
<dbReference type="InterPro" id="IPR057596">
    <property type="entry name" value="RDRP_core"/>
</dbReference>
<evidence type="ECO:0000256" key="6">
    <source>
        <dbReference type="ARBA" id="ARBA00023158"/>
    </source>
</evidence>
<dbReference type="AlphaFoldDB" id="A0AAU9MYT4"/>
<dbReference type="PANTHER" id="PTHR23079:SF1">
    <property type="entry name" value="RNA-DEPENDENT RNA POLYMERASE 1"/>
    <property type="match status" value="1"/>
</dbReference>
<dbReference type="EMBL" id="CAKMRJ010003334">
    <property type="protein sequence ID" value="CAH1431204.1"/>
    <property type="molecule type" value="Genomic_DNA"/>
</dbReference>
<proteinExistence type="inferred from homology"/>
<comment type="caution">
    <text evidence="11">The sequence shown here is derived from an EMBL/GenBank/DDBJ whole genome shotgun (WGS) entry which is preliminary data.</text>
</comment>
<evidence type="ECO:0000256" key="4">
    <source>
        <dbReference type="ARBA" id="ARBA00022695"/>
    </source>
</evidence>
<dbReference type="InterPro" id="IPR058752">
    <property type="entry name" value="RDRP_C_head"/>
</dbReference>
<feature type="domain" description="RDRP C-terminal head" evidence="10">
    <location>
        <begin position="186"/>
        <end position="330"/>
    </location>
</feature>
<dbReference type="PANTHER" id="PTHR23079">
    <property type="entry name" value="RNA-DEPENDENT RNA POLYMERASE"/>
    <property type="match status" value="1"/>
</dbReference>
<evidence type="ECO:0000256" key="7">
    <source>
        <dbReference type="ARBA" id="ARBA00048744"/>
    </source>
</evidence>
<comment type="function">
    <text evidence="8">Probably involved in the RNA silencing pathway and required for the generation of small interfering RNAs (siRNAs).</text>
</comment>
<dbReference type="InterPro" id="IPR007855">
    <property type="entry name" value="RDRP"/>
</dbReference>
<feature type="domain" description="RDRP core" evidence="9">
    <location>
        <begin position="93"/>
        <end position="165"/>
    </location>
</feature>
<dbReference type="GO" id="GO:0031380">
    <property type="term" value="C:nuclear RNA-directed RNA polymerase complex"/>
    <property type="evidence" value="ECO:0007669"/>
    <property type="project" value="TreeGrafter"/>
</dbReference>
<sequence length="345" mass="40291">MRLRHLFSSCIFAPLPFVLYLRLYPLYHHHHKGTHIAPSLSLSTPNPHWKENLCHLLSLSPPAALCFVSLRLRREEATEPMLLHVDFLDIKLKTVFADRELEKAMAPPCIELAKLFSVAVDFPKTRVPAEIPANLRVKEYPDFMEKSNKTTYESYNVIGKLFREVKDIAPQNSQVNPFTRDVARQTYDVDLEVSGFEYYVDEAFDFKTEYDYKLGNLMDYYGIKTEAELLSGSIMKMSRSFDGRNGLAVKSLRKEARNWFWKGRGNVDVGDDDVYAKASAWYHVTYHPDYWGKYNEDMKTRDHFLSFPWCVHDKLIEIKRSKGRVRRNVDTDWLQQQFSTALNLI</sequence>
<keyword evidence="4 8" id="KW-0548">Nucleotidyltransferase</keyword>
<evidence type="ECO:0000313" key="11">
    <source>
        <dbReference type="EMBL" id="CAH1431204.1"/>
    </source>
</evidence>
<keyword evidence="3 8" id="KW-0808">Transferase</keyword>
<organism evidence="11 12">
    <name type="scientific">Lactuca virosa</name>
    <dbReference type="NCBI Taxonomy" id="75947"/>
    <lineage>
        <taxon>Eukaryota</taxon>
        <taxon>Viridiplantae</taxon>
        <taxon>Streptophyta</taxon>
        <taxon>Embryophyta</taxon>
        <taxon>Tracheophyta</taxon>
        <taxon>Spermatophyta</taxon>
        <taxon>Magnoliopsida</taxon>
        <taxon>eudicotyledons</taxon>
        <taxon>Gunneridae</taxon>
        <taxon>Pentapetalae</taxon>
        <taxon>asterids</taxon>
        <taxon>campanulids</taxon>
        <taxon>Asterales</taxon>
        <taxon>Asteraceae</taxon>
        <taxon>Cichorioideae</taxon>
        <taxon>Cichorieae</taxon>
        <taxon>Lactucinae</taxon>
        <taxon>Lactuca</taxon>
    </lineage>
</organism>
<comment type="catalytic activity">
    <reaction evidence="7 8">
        <text>RNA(n) + a ribonucleoside 5'-triphosphate = RNA(n+1) + diphosphate</text>
        <dbReference type="Rhea" id="RHEA:21248"/>
        <dbReference type="Rhea" id="RHEA-COMP:14527"/>
        <dbReference type="Rhea" id="RHEA-COMP:17342"/>
        <dbReference type="ChEBI" id="CHEBI:33019"/>
        <dbReference type="ChEBI" id="CHEBI:61557"/>
        <dbReference type="ChEBI" id="CHEBI:140395"/>
        <dbReference type="EC" id="2.7.7.48"/>
    </reaction>
</comment>
<evidence type="ECO:0000256" key="8">
    <source>
        <dbReference type="RuleBase" id="RU363098"/>
    </source>
</evidence>
<keyword evidence="6 8" id="KW-0943">RNA-mediated gene silencing</keyword>
<keyword evidence="2 8" id="KW-0696">RNA-directed RNA polymerase</keyword>
<evidence type="ECO:0000259" key="9">
    <source>
        <dbReference type="Pfam" id="PF05183"/>
    </source>
</evidence>
<dbReference type="EC" id="2.7.7.48" evidence="8"/>
<evidence type="ECO:0000256" key="5">
    <source>
        <dbReference type="ARBA" id="ARBA00022884"/>
    </source>
</evidence>
<protein>
    <recommendedName>
        <fullName evidence="8">RNA-dependent RNA polymerase</fullName>
        <ecNumber evidence="8">2.7.7.48</ecNumber>
    </recommendedName>
</protein>
<dbReference type="GO" id="GO:0030422">
    <property type="term" value="P:siRNA processing"/>
    <property type="evidence" value="ECO:0007669"/>
    <property type="project" value="TreeGrafter"/>
</dbReference>
<dbReference type="GO" id="GO:0003968">
    <property type="term" value="F:RNA-directed RNA polymerase activity"/>
    <property type="evidence" value="ECO:0007669"/>
    <property type="project" value="UniProtKB-KW"/>
</dbReference>
<evidence type="ECO:0000256" key="1">
    <source>
        <dbReference type="ARBA" id="ARBA00005762"/>
    </source>
</evidence>
<keyword evidence="12" id="KW-1185">Reference proteome</keyword>
<dbReference type="Pfam" id="PF05183">
    <property type="entry name" value="RdRP"/>
    <property type="match status" value="1"/>
</dbReference>
<evidence type="ECO:0000259" key="10">
    <source>
        <dbReference type="Pfam" id="PF26253"/>
    </source>
</evidence>
<dbReference type="GO" id="GO:0003723">
    <property type="term" value="F:RNA binding"/>
    <property type="evidence" value="ECO:0007669"/>
    <property type="project" value="UniProtKB-KW"/>
</dbReference>
<evidence type="ECO:0000256" key="2">
    <source>
        <dbReference type="ARBA" id="ARBA00022484"/>
    </source>
</evidence>
<gene>
    <name evidence="11" type="ORF">LVIROSA_LOCUS17931</name>
</gene>
<reference evidence="11 12" key="1">
    <citation type="submission" date="2022-01" db="EMBL/GenBank/DDBJ databases">
        <authorList>
            <person name="Xiong W."/>
            <person name="Schranz E."/>
        </authorList>
    </citation>
    <scope>NUCLEOTIDE SEQUENCE [LARGE SCALE GENOMIC DNA]</scope>
</reference>
<name>A0AAU9MYT4_9ASTR</name>
<dbReference type="Pfam" id="PF26253">
    <property type="entry name" value="RdRP_head"/>
    <property type="match status" value="1"/>
</dbReference>
<evidence type="ECO:0000313" key="12">
    <source>
        <dbReference type="Proteomes" id="UP001157418"/>
    </source>
</evidence>
<comment type="similarity">
    <text evidence="1 8">Belongs to the RdRP family.</text>
</comment>
<evidence type="ECO:0000256" key="3">
    <source>
        <dbReference type="ARBA" id="ARBA00022679"/>
    </source>
</evidence>
<dbReference type="Proteomes" id="UP001157418">
    <property type="component" value="Unassembled WGS sequence"/>
</dbReference>
<keyword evidence="5 8" id="KW-0694">RNA-binding</keyword>